<keyword evidence="4" id="KW-0804">Transcription</keyword>
<dbReference type="PROSITE" id="PS50931">
    <property type="entry name" value="HTH_LYSR"/>
    <property type="match status" value="1"/>
</dbReference>
<dbReference type="InterPro" id="IPR036390">
    <property type="entry name" value="WH_DNA-bd_sf"/>
</dbReference>
<dbReference type="SUPFAM" id="SSF53850">
    <property type="entry name" value="Periplasmic binding protein-like II"/>
    <property type="match status" value="1"/>
</dbReference>
<keyword evidence="2" id="KW-0805">Transcription regulation</keyword>
<keyword evidence="3" id="KW-0238">DNA-binding</keyword>
<dbReference type="InterPro" id="IPR000847">
    <property type="entry name" value="LysR_HTH_N"/>
</dbReference>
<dbReference type="InterPro" id="IPR058163">
    <property type="entry name" value="LysR-type_TF_proteobact-type"/>
</dbReference>
<gene>
    <name evidence="6" type="ORF">C9I98_10455</name>
</gene>
<organism evidence="6 7">
    <name type="scientific">Photobacterium sanctipauli</name>
    <dbReference type="NCBI Taxonomy" id="1342794"/>
    <lineage>
        <taxon>Bacteria</taxon>
        <taxon>Pseudomonadati</taxon>
        <taxon>Pseudomonadota</taxon>
        <taxon>Gammaproteobacteria</taxon>
        <taxon>Vibrionales</taxon>
        <taxon>Vibrionaceae</taxon>
        <taxon>Photobacterium</taxon>
    </lineage>
</organism>
<dbReference type="Gene3D" id="1.10.10.10">
    <property type="entry name" value="Winged helix-like DNA-binding domain superfamily/Winged helix DNA-binding domain"/>
    <property type="match status" value="1"/>
</dbReference>
<name>A0A2T3NUA6_9GAMM</name>
<evidence type="ECO:0000256" key="4">
    <source>
        <dbReference type="ARBA" id="ARBA00023163"/>
    </source>
</evidence>
<dbReference type="RefSeq" id="WP_107271946.1">
    <property type="nucleotide sequence ID" value="NZ_PYMA01000005.1"/>
</dbReference>
<dbReference type="Gene3D" id="3.40.190.290">
    <property type="match status" value="1"/>
</dbReference>
<protein>
    <submittedName>
        <fullName evidence="6">LysR family transcriptional regulator</fullName>
    </submittedName>
</protein>
<accession>A0A2T3NUA6</accession>
<dbReference type="CDD" id="cd08422">
    <property type="entry name" value="PBP2_CrgA_like"/>
    <property type="match status" value="1"/>
</dbReference>
<dbReference type="Pfam" id="PF00126">
    <property type="entry name" value="HTH_1"/>
    <property type="match status" value="1"/>
</dbReference>
<comment type="similarity">
    <text evidence="1">Belongs to the LysR transcriptional regulatory family.</text>
</comment>
<dbReference type="AlphaFoldDB" id="A0A2T3NUA6"/>
<dbReference type="Proteomes" id="UP000241771">
    <property type="component" value="Unassembled WGS sequence"/>
</dbReference>
<dbReference type="InterPro" id="IPR036388">
    <property type="entry name" value="WH-like_DNA-bd_sf"/>
</dbReference>
<proteinExistence type="inferred from homology"/>
<dbReference type="GO" id="GO:0006351">
    <property type="term" value="P:DNA-templated transcription"/>
    <property type="evidence" value="ECO:0007669"/>
    <property type="project" value="TreeGrafter"/>
</dbReference>
<dbReference type="PANTHER" id="PTHR30537">
    <property type="entry name" value="HTH-TYPE TRANSCRIPTIONAL REGULATOR"/>
    <property type="match status" value="1"/>
</dbReference>
<dbReference type="SUPFAM" id="SSF46785">
    <property type="entry name" value="Winged helix' DNA-binding domain"/>
    <property type="match status" value="1"/>
</dbReference>
<evidence type="ECO:0000313" key="7">
    <source>
        <dbReference type="Proteomes" id="UP000241771"/>
    </source>
</evidence>
<dbReference type="GO" id="GO:0003700">
    <property type="term" value="F:DNA-binding transcription factor activity"/>
    <property type="evidence" value="ECO:0007669"/>
    <property type="project" value="InterPro"/>
</dbReference>
<reference evidence="6 7" key="1">
    <citation type="submission" date="2018-01" db="EMBL/GenBank/DDBJ databases">
        <title>Whole genome sequencing of Histamine producing bacteria.</title>
        <authorList>
            <person name="Butler K."/>
        </authorList>
    </citation>
    <scope>NUCLEOTIDE SEQUENCE [LARGE SCALE GENOMIC DNA]</scope>
    <source>
        <strain evidence="6 7">DSM 100436</strain>
    </source>
</reference>
<sequence length="303" mass="33535">MDTESLRLFVKVAEILNISAAGRLLGLAPAIASTRLAKLEKQLGVDLVHRSTRKVALSTEGERFLPFAKEILLQQDAALAAIGRDTGEVRGVLRFAAPSTFAQLYVAPILPEFLERYPLVELELKLSDRQLNLIESGIDLALRNSAIQDSDLRARKLADDKRILCASPGYLQKYGMPKHPADLNTHQMIVFKEGQGRKLVASNQSLTCRFPPLNSKARVICDDGTSMKVATLAGAGISMNAYWSIHQELKDGTLQRVLPNYEIEDQSAIWLVYPKANALSAKVRVFIDFLVEKIGDLPVWQAK</sequence>
<comment type="caution">
    <text evidence="6">The sequence shown here is derived from an EMBL/GenBank/DDBJ whole genome shotgun (WGS) entry which is preliminary data.</text>
</comment>
<keyword evidence="7" id="KW-1185">Reference proteome</keyword>
<evidence type="ECO:0000256" key="1">
    <source>
        <dbReference type="ARBA" id="ARBA00009437"/>
    </source>
</evidence>
<evidence type="ECO:0000256" key="3">
    <source>
        <dbReference type="ARBA" id="ARBA00023125"/>
    </source>
</evidence>
<dbReference type="EMBL" id="PYMA01000005">
    <property type="protein sequence ID" value="PSW19876.1"/>
    <property type="molecule type" value="Genomic_DNA"/>
</dbReference>
<dbReference type="PANTHER" id="PTHR30537:SF5">
    <property type="entry name" value="HTH-TYPE TRANSCRIPTIONAL ACTIVATOR TTDR-RELATED"/>
    <property type="match status" value="1"/>
</dbReference>
<dbReference type="Pfam" id="PF03466">
    <property type="entry name" value="LysR_substrate"/>
    <property type="match status" value="1"/>
</dbReference>
<evidence type="ECO:0000259" key="5">
    <source>
        <dbReference type="PROSITE" id="PS50931"/>
    </source>
</evidence>
<evidence type="ECO:0000313" key="6">
    <source>
        <dbReference type="EMBL" id="PSW19876.1"/>
    </source>
</evidence>
<dbReference type="GO" id="GO:0043565">
    <property type="term" value="F:sequence-specific DNA binding"/>
    <property type="evidence" value="ECO:0007669"/>
    <property type="project" value="TreeGrafter"/>
</dbReference>
<evidence type="ECO:0000256" key="2">
    <source>
        <dbReference type="ARBA" id="ARBA00023015"/>
    </source>
</evidence>
<dbReference type="InterPro" id="IPR005119">
    <property type="entry name" value="LysR_subst-bd"/>
</dbReference>
<feature type="domain" description="HTH lysR-type" evidence="5">
    <location>
        <begin position="1"/>
        <end position="58"/>
    </location>
</feature>